<sequence>MGIKLLAKPLGRPSAVKKEHVRPGERNPIEGKFGQAKTAYGFDNIKARLKGPANTGLPASLWCLTWSSWPGKYPFG</sequence>
<evidence type="ECO:0000313" key="3">
    <source>
        <dbReference type="Proteomes" id="UP000014174"/>
    </source>
</evidence>
<evidence type="ECO:0000259" key="1">
    <source>
        <dbReference type="Pfam" id="PF13586"/>
    </source>
</evidence>
<accession>R9GP62</accession>
<dbReference type="OrthoDB" id="800069at2"/>
<gene>
    <name evidence="2" type="ORF">ADIARSV_3226</name>
</gene>
<dbReference type="Pfam" id="PF13586">
    <property type="entry name" value="DDE_Tnp_1_2"/>
    <property type="match status" value="1"/>
</dbReference>
<feature type="domain" description="Transposase DDE" evidence="1">
    <location>
        <begin position="2"/>
        <end position="51"/>
    </location>
</feature>
<proteinExistence type="predicted"/>
<reference evidence="2 3" key="1">
    <citation type="journal article" date="2013" name="Genome Announc.">
        <title>Draft Genome Sequence of Arcticibacter svalbardensis Strain MN12-7T, a Member of the Family Sphingobacteriaceae Isolated from an Arctic Soil Sample.</title>
        <authorList>
            <person name="Shivaji S."/>
            <person name="Ara S."/>
            <person name="Prasad S."/>
            <person name="Manasa B.P."/>
            <person name="Begum Z."/>
            <person name="Singh A."/>
            <person name="Kumar Pinnaka A."/>
        </authorList>
    </citation>
    <scope>NUCLEOTIDE SEQUENCE [LARGE SCALE GENOMIC DNA]</scope>
    <source>
        <strain evidence="2 3">MN12-7</strain>
    </source>
</reference>
<comment type="caution">
    <text evidence="2">The sequence shown here is derived from an EMBL/GenBank/DDBJ whole genome shotgun (WGS) entry which is preliminary data.</text>
</comment>
<dbReference type="EMBL" id="AQPN01000110">
    <property type="protein sequence ID" value="EOR93513.1"/>
    <property type="molecule type" value="Genomic_DNA"/>
</dbReference>
<protein>
    <recommendedName>
        <fullName evidence="1">Transposase DDE domain-containing protein</fullName>
    </recommendedName>
</protein>
<organism evidence="2 3">
    <name type="scientific">Arcticibacter svalbardensis MN12-7</name>
    <dbReference type="NCBI Taxonomy" id="1150600"/>
    <lineage>
        <taxon>Bacteria</taxon>
        <taxon>Pseudomonadati</taxon>
        <taxon>Bacteroidota</taxon>
        <taxon>Sphingobacteriia</taxon>
        <taxon>Sphingobacteriales</taxon>
        <taxon>Sphingobacteriaceae</taxon>
        <taxon>Arcticibacter</taxon>
    </lineage>
</organism>
<evidence type="ECO:0000313" key="2">
    <source>
        <dbReference type="EMBL" id="EOR93513.1"/>
    </source>
</evidence>
<dbReference type="eggNOG" id="COG0783">
    <property type="taxonomic scope" value="Bacteria"/>
</dbReference>
<keyword evidence="3" id="KW-1185">Reference proteome</keyword>
<dbReference type="InterPro" id="IPR025668">
    <property type="entry name" value="Tnp_DDE_dom"/>
</dbReference>
<dbReference type="RefSeq" id="WP_016196455.1">
    <property type="nucleotide sequence ID" value="NZ_AQPN01000110.1"/>
</dbReference>
<dbReference type="Proteomes" id="UP000014174">
    <property type="component" value="Unassembled WGS sequence"/>
</dbReference>
<name>R9GP62_9SPHI</name>
<dbReference type="PATRIC" id="fig|1150600.3.peg.3194"/>
<dbReference type="AlphaFoldDB" id="R9GP62"/>